<evidence type="ECO:0000313" key="7">
    <source>
        <dbReference type="Proteomes" id="UP000192923"/>
    </source>
</evidence>
<sequence length="303" mass="32874">MDTSYLSDLQKRFGLSGTVDFTERHGMPVVEVNNAQGSGVLALQGAQLLTWAPKDQAAVVWLSPQAKFACGKSARGGVPICWPWFGPHAEEAAFPAHGFARTAAWEVIEVATLEGGANRLGFRLLRNDADDLLWPHCTPLEVRYTFGAALEIELGTRSRSPNPLVLGEALHTYFGVGDVREVRVLGLDGVEYIDKVDGGRRKRQAGPVTVGGEVDRVYLGTGSTCLIEDLSLNRRIRIEKSGSRATVVWNPWEDKAAKLGDFEAGGHLKMLCVESANAADDAVVLGPGAEHRLWVRYSVEPLA</sequence>
<evidence type="ECO:0000256" key="2">
    <source>
        <dbReference type="ARBA" id="ARBA00005866"/>
    </source>
</evidence>
<dbReference type="GO" id="GO:0047938">
    <property type="term" value="F:glucose-6-phosphate 1-epimerase activity"/>
    <property type="evidence" value="ECO:0007669"/>
    <property type="project" value="UniProtKB-UniRule"/>
</dbReference>
<protein>
    <recommendedName>
        <fullName evidence="4">Putative glucose-6-phosphate 1-epimerase</fullName>
        <ecNumber evidence="4">5.1.3.15</ecNumber>
    </recommendedName>
</protein>
<evidence type="ECO:0000256" key="1">
    <source>
        <dbReference type="ARBA" id="ARBA00001096"/>
    </source>
</evidence>
<dbReference type="InterPro" id="IPR025532">
    <property type="entry name" value="G6P_1-epimerase"/>
</dbReference>
<feature type="active site" evidence="5">
    <location>
        <position position="171"/>
    </location>
</feature>
<evidence type="ECO:0000313" key="6">
    <source>
        <dbReference type="EMBL" id="SMF93510.1"/>
    </source>
</evidence>
<dbReference type="PANTHER" id="PTHR11122:SF13">
    <property type="entry name" value="GLUCOSE-6-PHOSPHATE 1-EPIMERASE"/>
    <property type="match status" value="1"/>
</dbReference>
<dbReference type="AlphaFoldDB" id="A0A1Y6CTI4"/>
<keyword evidence="3 4" id="KW-0413">Isomerase</keyword>
<evidence type="ECO:0000256" key="4">
    <source>
        <dbReference type="PIRNR" id="PIRNR016020"/>
    </source>
</evidence>
<comment type="similarity">
    <text evidence="2 4">Belongs to the glucose-6-phosphate 1-epimerase family.</text>
</comment>
<feature type="active site" evidence="5">
    <location>
        <position position="274"/>
    </location>
</feature>
<dbReference type="EMBL" id="FXAM01000001">
    <property type="protein sequence ID" value="SMF93510.1"/>
    <property type="molecule type" value="Genomic_DNA"/>
</dbReference>
<dbReference type="SUPFAM" id="SSF74650">
    <property type="entry name" value="Galactose mutarotase-like"/>
    <property type="match status" value="1"/>
</dbReference>
<dbReference type="RefSeq" id="WP_085210154.1">
    <property type="nucleotide sequence ID" value="NZ_FXAM01000001.1"/>
</dbReference>
<dbReference type="EC" id="5.1.3.15" evidence="4"/>
<name>A0A1Y6CTI4_9GAMM</name>
<organism evidence="6 7">
    <name type="scientific">Methylomagnum ishizawai</name>
    <dbReference type="NCBI Taxonomy" id="1760988"/>
    <lineage>
        <taxon>Bacteria</taxon>
        <taxon>Pseudomonadati</taxon>
        <taxon>Pseudomonadota</taxon>
        <taxon>Gammaproteobacteria</taxon>
        <taxon>Methylococcales</taxon>
        <taxon>Methylococcaceae</taxon>
        <taxon>Methylomagnum</taxon>
    </lineage>
</organism>
<dbReference type="InterPro" id="IPR008183">
    <property type="entry name" value="Aldose_1/G6P_1-epimerase"/>
</dbReference>
<dbReference type="STRING" id="1760988.SAMN02949497_0797"/>
<evidence type="ECO:0000256" key="5">
    <source>
        <dbReference type="PIRSR" id="PIRSR016020-1"/>
    </source>
</evidence>
<dbReference type="PIRSF" id="PIRSF016020">
    <property type="entry name" value="PHexose_mutarotase"/>
    <property type="match status" value="1"/>
</dbReference>
<dbReference type="GO" id="GO:0030246">
    <property type="term" value="F:carbohydrate binding"/>
    <property type="evidence" value="ECO:0007669"/>
    <property type="project" value="UniProtKB-UniRule"/>
</dbReference>
<accession>A0A1Y6CTI4</accession>
<dbReference type="InterPro" id="IPR011013">
    <property type="entry name" value="Gal_mutarotase_sf_dom"/>
</dbReference>
<dbReference type="GO" id="GO:0005737">
    <property type="term" value="C:cytoplasm"/>
    <property type="evidence" value="ECO:0007669"/>
    <property type="project" value="TreeGrafter"/>
</dbReference>
<dbReference type="CDD" id="cd09020">
    <property type="entry name" value="D-hex-6-P-epi_like"/>
    <property type="match status" value="1"/>
</dbReference>
<comment type="catalytic activity">
    <reaction evidence="1">
        <text>alpha-D-glucose 6-phosphate = beta-D-glucose 6-phosphate</text>
        <dbReference type="Rhea" id="RHEA:16249"/>
        <dbReference type="ChEBI" id="CHEBI:58225"/>
        <dbReference type="ChEBI" id="CHEBI:58247"/>
        <dbReference type="EC" id="5.1.3.15"/>
    </reaction>
</comment>
<dbReference type="OrthoDB" id="9790727at2"/>
<dbReference type="Pfam" id="PF01263">
    <property type="entry name" value="Aldose_epim"/>
    <property type="match status" value="1"/>
</dbReference>
<keyword evidence="7" id="KW-1185">Reference proteome</keyword>
<reference evidence="6 7" key="1">
    <citation type="submission" date="2016-12" db="EMBL/GenBank/DDBJ databases">
        <authorList>
            <person name="Song W.-J."/>
            <person name="Kurnit D.M."/>
        </authorList>
    </citation>
    <scope>NUCLEOTIDE SEQUENCE [LARGE SCALE GENOMIC DNA]</scope>
    <source>
        <strain evidence="6 7">175</strain>
    </source>
</reference>
<gene>
    <name evidence="6" type="ORF">SAMN02949497_0797</name>
</gene>
<dbReference type="GO" id="GO:0005975">
    <property type="term" value="P:carbohydrate metabolic process"/>
    <property type="evidence" value="ECO:0007669"/>
    <property type="project" value="InterPro"/>
</dbReference>
<dbReference type="Gene3D" id="2.70.98.10">
    <property type="match status" value="1"/>
</dbReference>
<evidence type="ECO:0000256" key="3">
    <source>
        <dbReference type="ARBA" id="ARBA00023235"/>
    </source>
</evidence>
<dbReference type="InterPro" id="IPR014718">
    <property type="entry name" value="GH-type_carb-bd"/>
</dbReference>
<dbReference type="Proteomes" id="UP000192923">
    <property type="component" value="Unassembled WGS sequence"/>
</dbReference>
<dbReference type="PANTHER" id="PTHR11122">
    <property type="entry name" value="APOSPORY-ASSOCIATED PROTEIN C-RELATED"/>
    <property type="match status" value="1"/>
</dbReference>
<proteinExistence type="inferred from homology"/>